<dbReference type="GO" id="GO:0005524">
    <property type="term" value="F:ATP binding"/>
    <property type="evidence" value="ECO:0007669"/>
    <property type="project" value="UniProtKB-KW"/>
</dbReference>
<evidence type="ECO:0000313" key="13">
    <source>
        <dbReference type="Proteomes" id="UP000189674"/>
    </source>
</evidence>
<keyword evidence="6" id="KW-0547">Nucleotide-binding</keyword>
<feature type="domain" description="Phosphoadenosine phosphosulphate reductase" evidence="11">
    <location>
        <begin position="25"/>
        <end position="245"/>
    </location>
</feature>
<dbReference type="PANTHER" id="PTHR43196">
    <property type="entry name" value="SULFATE ADENYLYLTRANSFERASE SUBUNIT 2"/>
    <property type="match status" value="1"/>
</dbReference>
<evidence type="ECO:0000256" key="6">
    <source>
        <dbReference type="ARBA" id="ARBA00022741"/>
    </source>
</evidence>
<dbReference type="PIRSF" id="PIRSF002936">
    <property type="entry name" value="CysDAde_trans"/>
    <property type="match status" value="1"/>
</dbReference>
<keyword evidence="4 12" id="KW-0808">Transferase</keyword>
<evidence type="ECO:0000256" key="5">
    <source>
        <dbReference type="ARBA" id="ARBA00022695"/>
    </source>
</evidence>
<dbReference type="OrthoDB" id="9772604at2"/>
<dbReference type="EMBL" id="CP019791">
    <property type="protein sequence ID" value="AQT67893.1"/>
    <property type="molecule type" value="Genomic_DNA"/>
</dbReference>
<evidence type="ECO:0000259" key="11">
    <source>
        <dbReference type="Pfam" id="PF01507"/>
    </source>
</evidence>
<reference evidence="13" key="1">
    <citation type="submission" date="2017-02" db="EMBL/GenBank/DDBJ databases">
        <title>Comparative genomics and description of representatives of a novel lineage of planctomycetes thriving in anoxic sediments.</title>
        <authorList>
            <person name="Spring S."/>
            <person name="Bunk B."/>
            <person name="Sproer C."/>
        </authorList>
    </citation>
    <scope>NUCLEOTIDE SEQUENCE [LARGE SCALE GENOMIC DNA]</scope>
    <source>
        <strain evidence="13">ST-NAGAB-D1</strain>
    </source>
</reference>
<dbReference type="InterPro" id="IPR011784">
    <property type="entry name" value="SO4_adenylTrfase_ssu"/>
</dbReference>
<dbReference type="SUPFAM" id="SSF52402">
    <property type="entry name" value="Adenine nucleotide alpha hydrolases-like"/>
    <property type="match status" value="1"/>
</dbReference>
<dbReference type="InterPro" id="IPR002500">
    <property type="entry name" value="PAPS_reduct_dom"/>
</dbReference>
<dbReference type="InterPro" id="IPR014729">
    <property type="entry name" value="Rossmann-like_a/b/a_fold"/>
</dbReference>
<dbReference type="InterPro" id="IPR050128">
    <property type="entry name" value="Sulfate_adenylyltrnsfr_sub2"/>
</dbReference>
<dbReference type="AlphaFoldDB" id="A0A1U9NIY3"/>
<protein>
    <recommendedName>
        <fullName evidence="3">Sulfate adenylyltransferase subunit 2</fullName>
        <ecNumber evidence="2">2.7.7.4</ecNumber>
    </recommendedName>
    <alternativeName>
        <fullName evidence="8">ATP-sulfurylase small subunit</fullName>
    </alternativeName>
    <alternativeName>
        <fullName evidence="9">Sulfate adenylate transferase</fullName>
    </alternativeName>
</protein>
<evidence type="ECO:0000256" key="10">
    <source>
        <dbReference type="SAM" id="MobiDB-lite"/>
    </source>
</evidence>
<dbReference type="STRING" id="1936003.STSP2_01045"/>
<evidence type="ECO:0000256" key="3">
    <source>
        <dbReference type="ARBA" id="ARBA00022004"/>
    </source>
</evidence>
<evidence type="ECO:0000256" key="4">
    <source>
        <dbReference type="ARBA" id="ARBA00022679"/>
    </source>
</evidence>
<dbReference type="GO" id="GO:0000103">
    <property type="term" value="P:sulfate assimilation"/>
    <property type="evidence" value="ECO:0007669"/>
    <property type="project" value="InterPro"/>
</dbReference>
<dbReference type="GO" id="GO:0004781">
    <property type="term" value="F:sulfate adenylyltransferase (ATP) activity"/>
    <property type="evidence" value="ECO:0007669"/>
    <property type="project" value="UniProtKB-EC"/>
</dbReference>
<gene>
    <name evidence="12" type="primary">cysD_2</name>
    <name evidence="12" type="ORF">STSP2_01045</name>
</gene>
<dbReference type="Pfam" id="PF01507">
    <property type="entry name" value="PAPS_reduct"/>
    <property type="match status" value="1"/>
</dbReference>
<comment type="similarity">
    <text evidence="1">Belongs to the PAPS reductase family. CysD subfamily.</text>
</comment>
<dbReference type="RefSeq" id="WP_146660423.1">
    <property type="nucleotide sequence ID" value="NZ_CP019791.1"/>
</dbReference>
<proteinExistence type="inferred from homology"/>
<feature type="region of interest" description="Disordered" evidence="10">
    <location>
        <begin position="153"/>
        <end position="172"/>
    </location>
</feature>
<dbReference type="NCBIfam" id="NF003587">
    <property type="entry name" value="PRK05253.1"/>
    <property type="match status" value="1"/>
</dbReference>
<evidence type="ECO:0000256" key="8">
    <source>
        <dbReference type="ARBA" id="ARBA00030256"/>
    </source>
</evidence>
<feature type="region of interest" description="Disordered" evidence="10">
    <location>
        <begin position="272"/>
        <end position="293"/>
    </location>
</feature>
<keyword evidence="13" id="KW-1185">Reference proteome</keyword>
<dbReference type="Proteomes" id="UP000189674">
    <property type="component" value="Chromosome"/>
</dbReference>
<keyword evidence="5 12" id="KW-0548">Nucleotidyltransferase</keyword>
<evidence type="ECO:0000313" key="12">
    <source>
        <dbReference type="EMBL" id="AQT67893.1"/>
    </source>
</evidence>
<organism evidence="12 13">
    <name type="scientific">Anaerohalosphaera lusitana</name>
    <dbReference type="NCBI Taxonomy" id="1936003"/>
    <lineage>
        <taxon>Bacteria</taxon>
        <taxon>Pseudomonadati</taxon>
        <taxon>Planctomycetota</taxon>
        <taxon>Phycisphaerae</taxon>
        <taxon>Sedimentisphaerales</taxon>
        <taxon>Anaerohalosphaeraceae</taxon>
        <taxon>Anaerohalosphaera</taxon>
    </lineage>
</organism>
<evidence type="ECO:0000256" key="1">
    <source>
        <dbReference type="ARBA" id="ARBA00008885"/>
    </source>
</evidence>
<evidence type="ECO:0000256" key="7">
    <source>
        <dbReference type="ARBA" id="ARBA00022840"/>
    </source>
</evidence>
<sequence>MDHLERLEAQSVFILREAYREFKDLAMLWSIGKDSTVLLWLARKAFFGHVPIPLVHIDTSFKIPAMIEYRDELAMRWNLNMVVGQNTEAVKKRQTFPDGGVSRMDCCRKLKSMALKNTLEGSWPRWVLDHETGKYVQEKDSKPYTGVIAGVRSDEEGSRSKERYFSPRDKENDWDVGDQPPELWNQFKTDFAPGTHVRVHPLLDWTELNIWQYIERENIPIIDLYFDQGDGTRYRSLGCGPCTKPVESTASNVHEIVEELTSGKFANIAERSGREQDKEDGNSLESLRRDGYM</sequence>
<keyword evidence="7" id="KW-0067">ATP-binding</keyword>
<dbReference type="PANTHER" id="PTHR43196:SF1">
    <property type="entry name" value="SULFATE ADENYLYLTRANSFERASE SUBUNIT 2"/>
    <property type="match status" value="1"/>
</dbReference>
<dbReference type="EC" id="2.7.7.4" evidence="2"/>
<name>A0A1U9NIY3_9BACT</name>
<dbReference type="KEGG" id="alus:STSP2_01045"/>
<accession>A0A1U9NIY3</accession>
<evidence type="ECO:0000256" key="9">
    <source>
        <dbReference type="ARBA" id="ARBA00031812"/>
    </source>
</evidence>
<dbReference type="Gene3D" id="3.40.50.620">
    <property type="entry name" value="HUPs"/>
    <property type="match status" value="1"/>
</dbReference>
<evidence type="ECO:0000256" key="2">
    <source>
        <dbReference type="ARBA" id="ARBA00012391"/>
    </source>
</evidence>